<protein>
    <submittedName>
        <fullName evidence="1">Uncharacterized protein</fullName>
    </submittedName>
</protein>
<dbReference type="AlphaFoldDB" id="A0A450YAH0"/>
<organism evidence="1">
    <name type="scientific">Candidatus Kentrum sp. TC</name>
    <dbReference type="NCBI Taxonomy" id="2126339"/>
    <lineage>
        <taxon>Bacteria</taxon>
        <taxon>Pseudomonadati</taxon>
        <taxon>Pseudomonadota</taxon>
        <taxon>Gammaproteobacteria</taxon>
        <taxon>Candidatus Kentrum</taxon>
    </lineage>
</organism>
<dbReference type="EMBL" id="CAADFT010000002">
    <property type="protein sequence ID" value="VFK38483.1"/>
    <property type="molecule type" value="Genomic_DNA"/>
</dbReference>
<evidence type="ECO:0000313" key="1">
    <source>
        <dbReference type="EMBL" id="VFK38483.1"/>
    </source>
</evidence>
<accession>A0A450YAH0</accession>
<gene>
    <name evidence="1" type="ORF">BECKTC1821E_GA0114239_100299</name>
</gene>
<reference evidence="1" key="1">
    <citation type="submission" date="2019-02" db="EMBL/GenBank/DDBJ databases">
        <authorList>
            <person name="Gruber-Vodicka R. H."/>
            <person name="Seah K. B. B."/>
        </authorList>
    </citation>
    <scope>NUCLEOTIDE SEQUENCE</scope>
    <source>
        <strain evidence="1">BECK_BZ125</strain>
    </source>
</reference>
<name>A0A450YAH0_9GAMM</name>
<proteinExistence type="predicted"/>
<sequence length="51" mass="6107">MDFREQLPVAIGSIRAILMEAIWEILVADALIRYFPKLFWRDGWKSRSFIH</sequence>